<reference evidence="9 10" key="1">
    <citation type="submission" date="2014-04" db="EMBL/GenBank/DDBJ databases">
        <authorList>
            <consortium name="DOE Joint Genome Institute"/>
            <person name="Kuo A."/>
            <person name="Martino E."/>
            <person name="Perotto S."/>
            <person name="Kohler A."/>
            <person name="Nagy L.G."/>
            <person name="Floudas D."/>
            <person name="Copeland A."/>
            <person name="Barry K.W."/>
            <person name="Cichocki N."/>
            <person name="Veneault-Fourrey C."/>
            <person name="LaButti K."/>
            <person name="Lindquist E.A."/>
            <person name="Lipzen A."/>
            <person name="Lundell T."/>
            <person name="Morin E."/>
            <person name="Murat C."/>
            <person name="Sun H."/>
            <person name="Tunlid A."/>
            <person name="Henrissat B."/>
            <person name="Grigoriev I.V."/>
            <person name="Hibbett D.S."/>
            <person name="Martin F."/>
            <person name="Nordberg H.P."/>
            <person name="Cantor M.N."/>
            <person name="Hua S.X."/>
        </authorList>
    </citation>
    <scope>NUCLEOTIDE SEQUENCE [LARGE SCALE GENOMIC DNA]</scope>
    <source>
        <strain evidence="9 10">Zn</strain>
    </source>
</reference>
<evidence type="ECO:0000256" key="6">
    <source>
        <dbReference type="ARBA" id="ARBA00022862"/>
    </source>
</evidence>
<dbReference type="FunFam" id="2.60.40.200:FF:000007">
    <property type="entry name" value="Cell surface Cu-only superoxide dismutase 5"/>
    <property type="match status" value="1"/>
</dbReference>
<name>A0A0C3DQ05_OIDMZ</name>
<comment type="subcellular location">
    <subcellularLocation>
        <location evidence="1">Cell envelope</location>
    </subcellularLocation>
    <subcellularLocation>
        <location evidence="2">Secreted</location>
    </subcellularLocation>
</comment>
<dbReference type="STRING" id="913774.A0A0C3DQ05"/>
<dbReference type="EC" id="1.15.1.1" evidence="4"/>
<dbReference type="GO" id="GO:0004784">
    <property type="term" value="F:superoxide dismutase activity"/>
    <property type="evidence" value="ECO:0007669"/>
    <property type="project" value="UniProtKB-EC"/>
</dbReference>
<evidence type="ECO:0000313" key="9">
    <source>
        <dbReference type="EMBL" id="KIN04113.1"/>
    </source>
</evidence>
<comment type="catalytic activity">
    <reaction evidence="7">
        <text>2 superoxide + 2 H(+) = H2O2 + O2</text>
        <dbReference type="Rhea" id="RHEA:20696"/>
        <dbReference type="ChEBI" id="CHEBI:15378"/>
        <dbReference type="ChEBI" id="CHEBI:15379"/>
        <dbReference type="ChEBI" id="CHEBI:16240"/>
        <dbReference type="ChEBI" id="CHEBI:18421"/>
        <dbReference type="EC" id="1.15.1.1"/>
    </reaction>
</comment>
<evidence type="ECO:0000256" key="5">
    <source>
        <dbReference type="ARBA" id="ARBA00022525"/>
    </source>
</evidence>
<organism evidence="9 10">
    <name type="scientific">Oidiodendron maius (strain Zn)</name>
    <dbReference type="NCBI Taxonomy" id="913774"/>
    <lineage>
        <taxon>Eukaryota</taxon>
        <taxon>Fungi</taxon>
        <taxon>Dikarya</taxon>
        <taxon>Ascomycota</taxon>
        <taxon>Pezizomycotina</taxon>
        <taxon>Leotiomycetes</taxon>
        <taxon>Leotiomycetes incertae sedis</taxon>
        <taxon>Myxotrichaceae</taxon>
        <taxon>Oidiodendron</taxon>
    </lineage>
</organism>
<evidence type="ECO:0000313" key="10">
    <source>
        <dbReference type="Proteomes" id="UP000054321"/>
    </source>
</evidence>
<keyword evidence="5" id="KW-0964">Secreted</keyword>
<dbReference type="InParanoid" id="A0A0C3DQ05"/>
<proteinExistence type="inferred from homology"/>
<gene>
    <name evidence="9" type="ORF">OIDMADRAFT_40205</name>
</gene>
<keyword evidence="6" id="KW-0049">Antioxidant</keyword>
<evidence type="ECO:0000256" key="1">
    <source>
        <dbReference type="ARBA" id="ARBA00004196"/>
    </source>
</evidence>
<dbReference type="AlphaFoldDB" id="A0A0C3DQ05"/>
<dbReference type="GO" id="GO:0046872">
    <property type="term" value="F:metal ion binding"/>
    <property type="evidence" value="ECO:0007669"/>
    <property type="project" value="InterPro"/>
</dbReference>
<feature type="region of interest" description="Disordered" evidence="8">
    <location>
        <begin position="188"/>
        <end position="211"/>
    </location>
</feature>
<dbReference type="OrthoDB" id="159229at2759"/>
<evidence type="ECO:0000256" key="4">
    <source>
        <dbReference type="ARBA" id="ARBA00012682"/>
    </source>
</evidence>
<evidence type="ECO:0000256" key="7">
    <source>
        <dbReference type="ARBA" id="ARBA00049204"/>
    </source>
</evidence>
<dbReference type="InterPro" id="IPR036423">
    <property type="entry name" value="SOD-like_Cu/Zn_dom_sf"/>
</dbReference>
<dbReference type="Gene3D" id="2.60.40.200">
    <property type="entry name" value="Superoxide dismutase, copper/zinc binding domain"/>
    <property type="match status" value="1"/>
</dbReference>
<protein>
    <recommendedName>
        <fullName evidence="4">superoxide dismutase</fullName>
        <ecNumber evidence="4">1.15.1.1</ecNumber>
    </recommendedName>
</protein>
<reference evidence="10" key="2">
    <citation type="submission" date="2015-01" db="EMBL/GenBank/DDBJ databases">
        <title>Evolutionary Origins and Diversification of the Mycorrhizal Mutualists.</title>
        <authorList>
            <consortium name="DOE Joint Genome Institute"/>
            <consortium name="Mycorrhizal Genomics Consortium"/>
            <person name="Kohler A."/>
            <person name="Kuo A."/>
            <person name="Nagy L.G."/>
            <person name="Floudas D."/>
            <person name="Copeland A."/>
            <person name="Barry K.W."/>
            <person name="Cichocki N."/>
            <person name="Veneault-Fourrey C."/>
            <person name="LaButti K."/>
            <person name="Lindquist E.A."/>
            <person name="Lipzen A."/>
            <person name="Lundell T."/>
            <person name="Morin E."/>
            <person name="Murat C."/>
            <person name="Riley R."/>
            <person name="Ohm R."/>
            <person name="Sun H."/>
            <person name="Tunlid A."/>
            <person name="Henrissat B."/>
            <person name="Grigoriev I.V."/>
            <person name="Hibbett D.S."/>
            <person name="Martin F."/>
        </authorList>
    </citation>
    <scope>NUCLEOTIDE SEQUENCE [LARGE SCALE GENOMIC DNA]</scope>
    <source>
        <strain evidence="10">Zn</strain>
    </source>
</reference>
<dbReference type="GO" id="GO:0005576">
    <property type="term" value="C:extracellular region"/>
    <property type="evidence" value="ECO:0007669"/>
    <property type="project" value="UniProtKB-SubCell"/>
</dbReference>
<comment type="similarity">
    <text evidence="3">Belongs to the Cu-Zn superoxide dismutase family.</text>
</comment>
<evidence type="ECO:0000256" key="3">
    <source>
        <dbReference type="ARBA" id="ARBA00010457"/>
    </source>
</evidence>
<sequence length="238" mass="24421">MLLTHVAAQSNTVPVTGLLGNATVVNGNPVGVTYVAELPSTEFFNPQDPRGNVKGSISATAGPNGVGVTFQVSFSNLPTSGGPFLYHLHEAPVPSDGNCTGTLAHIDPYERGEAPPCDSSLPQTCQVGDLAGKYGAISSDPFKETYTDEFTSTLVGSKSFFPNGSLTLHFANKTRLTCANFTLVKTTSPAGGNNSSNSTSTSSPVPSTPTPSAVIGASSQTVVPVVSLLVFLVAGLML</sequence>
<evidence type="ECO:0000256" key="8">
    <source>
        <dbReference type="SAM" id="MobiDB-lite"/>
    </source>
</evidence>
<dbReference type="Proteomes" id="UP000054321">
    <property type="component" value="Unassembled WGS sequence"/>
</dbReference>
<evidence type="ECO:0000256" key="2">
    <source>
        <dbReference type="ARBA" id="ARBA00004613"/>
    </source>
</evidence>
<accession>A0A0C3DQ05</accession>
<keyword evidence="10" id="KW-1185">Reference proteome</keyword>
<dbReference type="EMBL" id="KN832873">
    <property type="protein sequence ID" value="KIN04113.1"/>
    <property type="molecule type" value="Genomic_DNA"/>
</dbReference>
<dbReference type="SUPFAM" id="SSF49329">
    <property type="entry name" value="Cu,Zn superoxide dismutase-like"/>
    <property type="match status" value="1"/>
</dbReference>
<dbReference type="HOGENOM" id="CLU_063073_0_0_1"/>